<sequence length="67" mass="7479">CTYHFPALQHSEWHTPSKGQNEVEELLQKTFSSRCSSCTVFLHVLFIGRGDAGTTRCRHCGVLCLPG</sequence>
<dbReference type="EMBL" id="HADZ01012491">
    <property type="protein sequence ID" value="SBP76432.1"/>
    <property type="molecule type" value="Transcribed_RNA"/>
</dbReference>
<feature type="non-terminal residue" evidence="1">
    <location>
        <position position="1"/>
    </location>
</feature>
<evidence type="ECO:0000313" key="1">
    <source>
        <dbReference type="EMBL" id="SBP76432.1"/>
    </source>
</evidence>
<gene>
    <name evidence="1" type="primary">PTGER1C</name>
</gene>
<protein>
    <submittedName>
        <fullName evidence="1">Prostaglandin E receptor 1c (Subtype EP1)</fullName>
    </submittedName>
</protein>
<organism evidence="1">
    <name type="scientific">Nothobranchius kadleci</name>
    <name type="common">African annual killifish</name>
    <dbReference type="NCBI Taxonomy" id="1051664"/>
    <lineage>
        <taxon>Eukaryota</taxon>
        <taxon>Metazoa</taxon>
        <taxon>Chordata</taxon>
        <taxon>Craniata</taxon>
        <taxon>Vertebrata</taxon>
        <taxon>Euteleostomi</taxon>
        <taxon>Actinopterygii</taxon>
        <taxon>Neopterygii</taxon>
        <taxon>Teleostei</taxon>
        <taxon>Neoteleostei</taxon>
        <taxon>Acanthomorphata</taxon>
        <taxon>Ovalentaria</taxon>
        <taxon>Atherinomorphae</taxon>
        <taxon>Cyprinodontiformes</taxon>
        <taxon>Nothobranchiidae</taxon>
        <taxon>Nothobranchius</taxon>
    </lineage>
</organism>
<feature type="non-terminal residue" evidence="1">
    <location>
        <position position="67"/>
    </location>
</feature>
<keyword evidence="1" id="KW-0675">Receptor</keyword>
<name>A0A1A8C979_NOTKA</name>
<dbReference type="AlphaFoldDB" id="A0A1A8C979"/>
<reference evidence="1" key="1">
    <citation type="submission" date="2016-05" db="EMBL/GenBank/DDBJ databases">
        <authorList>
            <person name="Lavstsen T."/>
            <person name="Jespersen J.S."/>
        </authorList>
    </citation>
    <scope>NUCLEOTIDE SEQUENCE</scope>
    <source>
        <tissue evidence="1">Brain</tissue>
    </source>
</reference>
<proteinExistence type="predicted"/>
<accession>A0A1A8C979</accession>
<reference evidence="1" key="2">
    <citation type="submission" date="2016-06" db="EMBL/GenBank/DDBJ databases">
        <title>The genome of a short-lived fish provides insights into sex chromosome evolution and the genetic control of aging.</title>
        <authorList>
            <person name="Reichwald K."/>
            <person name="Felder M."/>
            <person name="Petzold A."/>
            <person name="Koch P."/>
            <person name="Groth M."/>
            <person name="Platzer M."/>
        </authorList>
    </citation>
    <scope>NUCLEOTIDE SEQUENCE</scope>
    <source>
        <tissue evidence="1">Brain</tissue>
    </source>
</reference>